<dbReference type="AlphaFoldDB" id="A0A1L8D6T9"/>
<name>A0A1L8D6T9_9DIPT</name>
<reference evidence="2" key="1">
    <citation type="submission" date="2016-12" db="EMBL/GenBank/DDBJ databases">
        <title>An insight into the sialome and mialome of the sand fly, Nyssomyia neivai.</title>
        <authorList>
            <person name="Sebastian V."/>
            <person name="Goulart T.M."/>
            <person name="Oliveira W."/>
            <person name="Calvo E."/>
            <person name="Oliveira L.F."/>
            <person name="Pinto M.C."/>
            <person name="Rosselino A.M."/>
            <person name="Ribeiro J.M."/>
        </authorList>
    </citation>
    <scope>NUCLEOTIDE SEQUENCE</scope>
</reference>
<proteinExistence type="predicted"/>
<keyword evidence="1" id="KW-1133">Transmembrane helix</keyword>
<organism evidence="2">
    <name type="scientific">Nyssomyia neivai</name>
    <dbReference type="NCBI Taxonomy" id="330878"/>
    <lineage>
        <taxon>Eukaryota</taxon>
        <taxon>Metazoa</taxon>
        <taxon>Ecdysozoa</taxon>
        <taxon>Arthropoda</taxon>
        <taxon>Hexapoda</taxon>
        <taxon>Insecta</taxon>
        <taxon>Pterygota</taxon>
        <taxon>Neoptera</taxon>
        <taxon>Endopterygota</taxon>
        <taxon>Diptera</taxon>
        <taxon>Nematocera</taxon>
        <taxon>Psychodoidea</taxon>
        <taxon>Psychodidae</taxon>
        <taxon>Nyssomyia</taxon>
    </lineage>
</organism>
<protein>
    <submittedName>
        <fullName evidence="2">Uncharacterized protein</fullName>
    </submittedName>
</protein>
<keyword evidence="1" id="KW-0812">Transmembrane</keyword>
<feature type="transmembrane region" description="Helical" evidence="1">
    <location>
        <begin position="53"/>
        <end position="70"/>
    </location>
</feature>
<dbReference type="EMBL" id="GFDF01011908">
    <property type="protein sequence ID" value="JAV02176.1"/>
    <property type="molecule type" value="Transcribed_RNA"/>
</dbReference>
<keyword evidence="1" id="KW-0472">Membrane</keyword>
<evidence type="ECO:0000313" key="2">
    <source>
        <dbReference type="EMBL" id="JAV02176.1"/>
    </source>
</evidence>
<feature type="transmembrane region" description="Helical" evidence="1">
    <location>
        <begin position="28"/>
        <end position="47"/>
    </location>
</feature>
<accession>A0A1L8D6T9</accession>
<sequence length="75" mass="8950">MSRRKFCGYPSRQIHQLRKRESGLKWKPIALLLCLPQYKYFLYVGFLPKTSPFNAGIFFFNICISFLILYHDART</sequence>
<evidence type="ECO:0000256" key="1">
    <source>
        <dbReference type="SAM" id="Phobius"/>
    </source>
</evidence>